<dbReference type="InterPro" id="IPR013241">
    <property type="entry name" value="RNase_P_Pop3"/>
</dbReference>
<reference evidence="2 3" key="1">
    <citation type="submission" date="2015-09" db="EMBL/GenBank/DDBJ databases">
        <title>Host preference determinants of Valsa canker pathogens revealed by comparative genomics.</title>
        <authorList>
            <person name="Yin Z."/>
            <person name="Huang L."/>
        </authorList>
    </citation>
    <scope>NUCLEOTIDE SEQUENCE [LARGE SCALE GENOMIC DNA]</scope>
    <source>
        <strain evidence="2 3">03-1</strain>
    </source>
</reference>
<dbReference type="Proteomes" id="UP000283895">
    <property type="component" value="Unassembled WGS sequence"/>
</dbReference>
<feature type="compositionally biased region" description="Basic residues" evidence="1">
    <location>
        <begin position="53"/>
        <end position="64"/>
    </location>
</feature>
<dbReference type="PANTHER" id="PTHR28272">
    <property type="entry name" value="RIBONUCLEASES P/MRP PROTEIN SUBUNIT POP3"/>
    <property type="match status" value="1"/>
</dbReference>
<dbReference type="EMBL" id="LKEA01000001">
    <property type="protein sequence ID" value="ROW12761.1"/>
    <property type="molecule type" value="Genomic_DNA"/>
</dbReference>
<dbReference type="Pfam" id="PF08228">
    <property type="entry name" value="RNase_P_pop3"/>
    <property type="match status" value="1"/>
</dbReference>
<dbReference type="GO" id="GO:0005655">
    <property type="term" value="C:nucleolar ribonuclease P complex"/>
    <property type="evidence" value="ECO:0007669"/>
    <property type="project" value="TreeGrafter"/>
</dbReference>
<sequence>MEKTKLLHQLDTPFSSVQWPKISQEDQDEILDLLCNLLSPISQYRKTYIQPSKGKRSKARKRKRNQGDEPQADLAVPPPPIVAGSVDVGLSNITRNLESSAAASSTTKDDGKLEDLKVSTKSGPYSVVFVARSGRPSPFFTHFPQMVAVASKSQKLEEPIRLVGLSKSCEDRLGACLGIPRVSSLGIRMDNTAQSKALIDFVRKRVPPVEAPWLEETAEVKFHETKINTIQAPVGNKRQKKA</sequence>
<dbReference type="GO" id="GO:0004526">
    <property type="term" value="F:ribonuclease P activity"/>
    <property type="evidence" value="ECO:0007669"/>
    <property type="project" value="TreeGrafter"/>
</dbReference>
<organism evidence="2 3">
    <name type="scientific">Cytospora schulzeri</name>
    <dbReference type="NCBI Taxonomy" id="448051"/>
    <lineage>
        <taxon>Eukaryota</taxon>
        <taxon>Fungi</taxon>
        <taxon>Dikarya</taxon>
        <taxon>Ascomycota</taxon>
        <taxon>Pezizomycotina</taxon>
        <taxon>Sordariomycetes</taxon>
        <taxon>Sordariomycetidae</taxon>
        <taxon>Diaporthales</taxon>
        <taxon>Cytosporaceae</taxon>
        <taxon>Cytospora</taxon>
    </lineage>
</organism>
<accession>A0A423XA33</accession>
<dbReference type="GO" id="GO:0000171">
    <property type="term" value="F:ribonuclease MRP activity"/>
    <property type="evidence" value="ECO:0007669"/>
    <property type="project" value="TreeGrafter"/>
</dbReference>
<dbReference type="STRING" id="356882.A0A423XA33"/>
<keyword evidence="3" id="KW-1185">Reference proteome</keyword>
<dbReference type="GO" id="GO:0034965">
    <property type="term" value="P:intronic box C/D snoRNA processing"/>
    <property type="evidence" value="ECO:0007669"/>
    <property type="project" value="TreeGrafter"/>
</dbReference>
<proteinExistence type="predicted"/>
<comment type="caution">
    <text evidence="2">The sequence shown here is derived from an EMBL/GenBank/DDBJ whole genome shotgun (WGS) entry which is preliminary data.</text>
</comment>
<dbReference type="GO" id="GO:0005829">
    <property type="term" value="C:cytosol"/>
    <property type="evidence" value="ECO:0007669"/>
    <property type="project" value="TreeGrafter"/>
</dbReference>
<evidence type="ECO:0000256" key="1">
    <source>
        <dbReference type="SAM" id="MobiDB-lite"/>
    </source>
</evidence>
<evidence type="ECO:0000313" key="2">
    <source>
        <dbReference type="EMBL" id="ROW12761.1"/>
    </source>
</evidence>
<evidence type="ECO:0000313" key="3">
    <source>
        <dbReference type="Proteomes" id="UP000283895"/>
    </source>
</evidence>
<feature type="region of interest" description="Disordered" evidence="1">
    <location>
        <begin position="48"/>
        <end position="78"/>
    </location>
</feature>
<protein>
    <submittedName>
        <fullName evidence="2">Uncharacterized protein</fullName>
    </submittedName>
</protein>
<dbReference type="GO" id="GO:0006364">
    <property type="term" value="P:rRNA processing"/>
    <property type="evidence" value="ECO:0007669"/>
    <property type="project" value="InterPro"/>
</dbReference>
<dbReference type="OrthoDB" id="20109at2759"/>
<dbReference type="PANTHER" id="PTHR28272:SF1">
    <property type="entry name" value="RIBONUCLEASES P_MRP PROTEIN SUBUNIT POP3"/>
    <property type="match status" value="1"/>
</dbReference>
<gene>
    <name evidence="2" type="ORF">VMCG_00271</name>
</gene>
<name>A0A423XA33_9PEZI</name>
<dbReference type="GO" id="GO:0000172">
    <property type="term" value="C:ribonuclease MRP complex"/>
    <property type="evidence" value="ECO:0007669"/>
    <property type="project" value="TreeGrafter"/>
</dbReference>
<dbReference type="GO" id="GO:0008033">
    <property type="term" value="P:tRNA processing"/>
    <property type="evidence" value="ECO:0007669"/>
    <property type="project" value="InterPro"/>
</dbReference>
<dbReference type="AlphaFoldDB" id="A0A423XA33"/>